<name>A0ABW0EDZ1_9PSEU</name>
<dbReference type="Gene3D" id="3.40.50.720">
    <property type="entry name" value="NAD(P)-binding Rossmann-like Domain"/>
    <property type="match status" value="1"/>
</dbReference>
<dbReference type="PANTHER" id="PTHR44147:SF2">
    <property type="entry name" value="DEHYDROGENASE_REDUCTASE SDR FAMILY MEMBER 1"/>
    <property type="match status" value="1"/>
</dbReference>
<dbReference type="PRINTS" id="PR00081">
    <property type="entry name" value="GDHRDH"/>
</dbReference>
<dbReference type="SUPFAM" id="SSF51735">
    <property type="entry name" value="NAD(P)-binding Rossmann-fold domains"/>
    <property type="match status" value="1"/>
</dbReference>
<accession>A0ABW0EDZ1</accession>
<evidence type="ECO:0000313" key="2">
    <source>
        <dbReference type="Proteomes" id="UP001596157"/>
    </source>
</evidence>
<dbReference type="Proteomes" id="UP001596157">
    <property type="component" value="Unassembled WGS sequence"/>
</dbReference>
<protein>
    <submittedName>
        <fullName evidence="1">SDR family oxidoreductase</fullName>
    </submittedName>
</protein>
<proteinExistence type="predicted"/>
<dbReference type="PANTHER" id="PTHR44147">
    <property type="entry name" value="DEHYDROGENASE/REDUCTASE SDR FAMILY MEMBER 1"/>
    <property type="match status" value="1"/>
</dbReference>
<dbReference type="RefSeq" id="WP_378243798.1">
    <property type="nucleotide sequence ID" value="NZ_JBHSKF010000001.1"/>
</dbReference>
<dbReference type="EMBL" id="JBHSKF010000001">
    <property type="protein sequence ID" value="MFC5285597.1"/>
    <property type="molecule type" value="Genomic_DNA"/>
</dbReference>
<evidence type="ECO:0000313" key="1">
    <source>
        <dbReference type="EMBL" id="MFC5285597.1"/>
    </source>
</evidence>
<dbReference type="InterPro" id="IPR036291">
    <property type="entry name" value="NAD(P)-bd_dom_sf"/>
</dbReference>
<dbReference type="NCBIfam" id="NF006159">
    <property type="entry name" value="PRK08303.1"/>
    <property type="match status" value="1"/>
</dbReference>
<organism evidence="1 2">
    <name type="scientific">Actinokineospora guangxiensis</name>
    <dbReference type="NCBI Taxonomy" id="1490288"/>
    <lineage>
        <taxon>Bacteria</taxon>
        <taxon>Bacillati</taxon>
        <taxon>Actinomycetota</taxon>
        <taxon>Actinomycetes</taxon>
        <taxon>Pseudonocardiales</taxon>
        <taxon>Pseudonocardiaceae</taxon>
        <taxon>Actinokineospora</taxon>
    </lineage>
</organism>
<gene>
    <name evidence="1" type="ORF">ACFPM7_00910</name>
</gene>
<comment type="caution">
    <text evidence="1">The sequence shown here is derived from an EMBL/GenBank/DDBJ whole genome shotgun (WGS) entry which is preliminary data.</text>
</comment>
<keyword evidence="2" id="KW-1185">Reference proteome</keyword>
<dbReference type="InterPro" id="IPR002347">
    <property type="entry name" value="SDR_fam"/>
</dbReference>
<dbReference type="Pfam" id="PF00106">
    <property type="entry name" value="adh_short"/>
    <property type="match status" value="1"/>
</dbReference>
<sequence>MEGKVAVVTGATRGCGRGIAVELGAAGATVYVTGRTTRESASPMKRAETIEETAELVTAAGGHGIAVRCDFTVVADVEALRDKVAADHGRIDVLIDDVWGGDLFVEFNKPLWESDLQMALGVVRNGLDTHLIALHTLLPLVVAAKGLVIEVTDGDEDDYPYGVGVPYHLVKSGVRAIARVLGKDLEPHGVVGMGVTPGFLRSEMMLEHFKVTEENWREAEDPHYALSETPRYLGRAVAHLAGDPDVGRYRGQTLASWTLMRHYGFSDVDGSRPDWGRWYSEVVVPGVDLATVDVADYR</sequence>
<reference evidence="2" key="1">
    <citation type="journal article" date="2019" name="Int. J. Syst. Evol. Microbiol.">
        <title>The Global Catalogue of Microorganisms (GCM) 10K type strain sequencing project: providing services to taxonomists for standard genome sequencing and annotation.</title>
        <authorList>
            <consortium name="The Broad Institute Genomics Platform"/>
            <consortium name="The Broad Institute Genome Sequencing Center for Infectious Disease"/>
            <person name="Wu L."/>
            <person name="Ma J."/>
        </authorList>
    </citation>
    <scope>NUCLEOTIDE SEQUENCE [LARGE SCALE GENOMIC DNA]</scope>
    <source>
        <strain evidence="2">CCUG 59778</strain>
    </source>
</reference>